<protein>
    <submittedName>
        <fullName evidence="2">Uncharacterized protein</fullName>
    </submittedName>
</protein>
<dbReference type="AlphaFoldDB" id="U4KFJ0"/>
<dbReference type="KEGG" id="vni:VIBNI_A3537"/>
<accession>U4KFJ0</accession>
<keyword evidence="3" id="KW-1185">Reference proteome</keyword>
<gene>
    <name evidence="2" type="ORF">VIBNI_A3537</name>
</gene>
<name>U4KFJ0_9VIBR</name>
<dbReference type="Proteomes" id="UP000016895">
    <property type="component" value="Chromosome 1"/>
</dbReference>
<sequence length="137" mass="15101">MGYKTDIIGNEIHEDESHVPKQKTRNGSVDKIDNHLTEIEKSIKTLSDVAKAGIGTWQGVAEENEKTKRQQLENENKAHKRTVIFAGAIIGTFAILMLCALFLGKDATAEKVLDTVIKLFAGAGFASFLWRTNAKKS</sequence>
<evidence type="ECO:0000256" key="1">
    <source>
        <dbReference type="SAM" id="Phobius"/>
    </source>
</evidence>
<evidence type="ECO:0000313" key="3">
    <source>
        <dbReference type="Proteomes" id="UP000016895"/>
    </source>
</evidence>
<reference evidence="2 3" key="1">
    <citation type="journal article" date="2013" name="ISME J.">
        <title>Comparative genomics of pathogenic lineages of Vibrio nigripulchritudo identifies virulence-associated traits.</title>
        <authorList>
            <person name="Goudenege D."/>
            <person name="Labreuche Y."/>
            <person name="Krin E."/>
            <person name="Ansquer D."/>
            <person name="Mangenot S."/>
            <person name="Calteau A."/>
            <person name="Medigue C."/>
            <person name="Mazel D."/>
            <person name="Polz M.F."/>
            <person name="Le Roux F."/>
        </authorList>
    </citation>
    <scope>NUCLEOTIDE SEQUENCE [LARGE SCALE GENOMIC DNA]</scope>
    <source>
        <strain evidence="3">SnF1</strain>
    </source>
</reference>
<keyword evidence="1" id="KW-0812">Transmembrane</keyword>
<keyword evidence="1" id="KW-0472">Membrane</keyword>
<dbReference type="RefSeq" id="WP_022551940.1">
    <property type="nucleotide sequence ID" value="NC_022528.1"/>
</dbReference>
<dbReference type="PATRIC" id="fig|1260221.3.peg.3356"/>
<organism evidence="2 3">
    <name type="scientific">Vibrio nigripulchritudo</name>
    <dbReference type="NCBI Taxonomy" id="28173"/>
    <lineage>
        <taxon>Bacteria</taxon>
        <taxon>Pseudomonadati</taxon>
        <taxon>Pseudomonadota</taxon>
        <taxon>Gammaproteobacteria</taxon>
        <taxon>Vibrionales</taxon>
        <taxon>Vibrionaceae</taxon>
        <taxon>Vibrio</taxon>
    </lineage>
</organism>
<dbReference type="STRING" id="28173.VIBNI_A3537"/>
<feature type="transmembrane region" description="Helical" evidence="1">
    <location>
        <begin position="83"/>
        <end position="103"/>
    </location>
</feature>
<proteinExistence type="predicted"/>
<evidence type="ECO:0000313" key="2">
    <source>
        <dbReference type="EMBL" id="CCO59513.1"/>
    </source>
</evidence>
<dbReference type="EMBL" id="FO203526">
    <property type="protein sequence ID" value="CCO59513.1"/>
    <property type="molecule type" value="Genomic_DNA"/>
</dbReference>
<keyword evidence="1" id="KW-1133">Transmembrane helix</keyword>